<proteinExistence type="predicted"/>
<protein>
    <submittedName>
        <fullName evidence="2">Uncharacterized protein</fullName>
    </submittedName>
</protein>
<keyword evidence="3" id="KW-1185">Reference proteome</keyword>
<reference evidence="3" key="1">
    <citation type="journal article" date="2019" name="Int. J. Syst. Evol. Microbiol.">
        <title>The Global Catalogue of Microorganisms (GCM) 10K type strain sequencing project: providing services to taxonomists for standard genome sequencing and annotation.</title>
        <authorList>
            <consortium name="The Broad Institute Genomics Platform"/>
            <consortium name="The Broad Institute Genome Sequencing Center for Infectious Disease"/>
            <person name="Wu L."/>
            <person name="Ma J."/>
        </authorList>
    </citation>
    <scope>NUCLEOTIDE SEQUENCE [LARGE SCALE GENOMIC DNA]</scope>
    <source>
        <strain evidence="3">JCM 18952</strain>
    </source>
</reference>
<gene>
    <name evidence="2" type="ORF">GCM10025778_10060</name>
</gene>
<name>A0ABP9TJX6_9MICC</name>
<dbReference type="Proteomes" id="UP001501257">
    <property type="component" value="Unassembled WGS sequence"/>
</dbReference>
<sequence length="169" mass="17128">MEAGFEVDEIYLGHHGGVERGGTRAGGALPESVPVILDHDLGLVRVHHGDDPAPGVGALGIGVDPVGEDAAGGIVLGAADDKAAVGNGADLGVHLPHFHGADFRPGVAHQFPGDEARKPSVAFGSLGRDQPVLDEGKVGTQPLGEVRVGRGQVGQQGKELGKRGSRTPV</sequence>
<comment type="caution">
    <text evidence="2">The sequence shown here is derived from an EMBL/GenBank/DDBJ whole genome shotgun (WGS) entry which is preliminary data.</text>
</comment>
<evidence type="ECO:0000256" key="1">
    <source>
        <dbReference type="SAM" id="MobiDB-lite"/>
    </source>
</evidence>
<organism evidence="2 3">
    <name type="scientific">Paeniglutamicibacter antarcticus</name>
    <dbReference type="NCBI Taxonomy" id="494023"/>
    <lineage>
        <taxon>Bacteria</taxon>
        <taxon>Bacillati</taxon>
        <taxon>Actinomycetota</taxon>
        <taxon>Actinomycetes</taxon>
        <taxon>Micrococcales</taxon>
        <taxon>Micrococcaceae</taxon>
        <taxon>Paeniglutamicibacter</taxon>
    </lineage>
</organism>
<dbReference type="EMBL" id="BAABLK010000022">
    <property type="protein sequence ID" value="GAA5226473.1"/>
    <property type="molecule type" value="Genomic_DNA"/>
</dbReference>
<evidence type="ECO:0000313" key="3">
    <source>
        <dbReference type="Proteomes" id="UP001501257"/>
    </source>
</evidence>
<evidence type="ECO:0000313" key="2">
    <source>
        <dbReference type="EMBL" id="GAA5226473.1"/>
    </source>
</evidence>
<accession>A0ABP9TJX6</accession>
<feature type="region of interest" description="Disordered" evidence="1">
    <location>
        <begin position="114"/>
        <end position="169"/>
    </location>
</feature>